<dbReference type="NCBIfam" id="NF047389">
    <property type="entry name" value="ATPase_Sll1717"/>
    <property type="match status" value="1"/>
</dbReference>
<dbReference type="InterPro" id="IPR059206">
    <property type="entry name" value="Sll1717-like"/>
</dbReference>
<evidence type="ECO:0008006" key="4">
    <source>
        <dbReference type="Google" id="ProtNLM"/>
    </source>
</evidence>
<dbReference type="RefSeq" id="WP_320689607.1">
    <property type="nucleotide sequence ID" value="NZ_JAXBLV010000237.1"/>
</dbReference>
<feature type="region of interest" description="Disordered" evidence="1">
    <location>
        <begin position="487"/>
        <end position="507"/>
    </location>
</feature>
<keyword evidence="3" id="KW-1185">Reference proteome</keyword>
<organism evidence="2 3">
    <name type="scientific">Gemmata algarum</name>
    <dbReference type="NCBI Taxonomy" id="2975278"/>
    <lineage>
        <taxon>Bacteria</taxon>
        <taxon>Pseudomonadati</taxon>
        <taxon>Planctomycetota</taxon>
        <taxon>Planctomycetia</taxon>
        <taxon>Gemmatales</taxon>
        <taxon>Gemmataceae</taxon>
        <taxon>Gemmata</taxon>
    </lineage>
</organism>
<dbReference type="EMBL" id="JAXBLV010000237">
    <property type="protein sequence ID" value="MDY3563400.1"/>
    <property type="molecule type" value="Genomic_DNA"/>
</dbReference>
<comment type="caution">
    <text evidence="2">The sequence shown here is derived from an EMBL/GenBank/DDBJ whole genome shotgun (WGS) entry which is preliminary data.</text>
</comment>
<reference evidence="3" key="1">
    <citation type="journal article" date="2023" name="Mar. Drugs">
        <title>Gemmata algarum, a Novel Planctomycete Isolated from an Algal Mat, Displays Antimicrobial Activity.</title>
        <authorList>
            <person name="Kumar G."/>
            <person name="Kallscheuer N."/>
            <person name="Kashif M."/>
            <person name="Ahamad S."/>
            <person name="Jagadeeshwari U."/>
            <person name="Pannikurungottu S."/>
            <person name="Haufschild T."/>
            <person name="Kabuu M."/>
            <person name="Sasikala C."/>
            <person name="Jogler C."/>
            <person name="Ramana C."/>
        </authorList>
    </citation>
    <scope>NUCLEOTIDE SEQUENCE [LARGE SCALE GENOMIC DNA]</scope>
    <source>
        <strain evidence="3">JC673</strain>
    </source>
</reference>
<gene>
    <name evidence="2" type="ORF">R5W23_004903</name>
</gene>
<protein>
    <recommendedName>
        <fullName evidence="4">ATP-binding protein</fullName>
    </recommendedName>
</protein>
<evidence type="ECO:0000313" key="3">
    <source>
        <dbReference type="Proteomes" id="UP001272242"/>
    </source>
</evidence>
<sequence length="507" mass="57671">MPALPKATISLTDRSLFGNDAAEDENEDIFQSYFVERDEISRFMKDDSPFLILRAYRGEGKSAILRKALHLLKSADVVSVKTTGASLSPDVSSSDSAAWTKGWKRQILGLLASEIGSRIGAAWSDDAISLVEEAEKNGYKSRNFVSSILDRLRIAQVPEKKSLGTSNPEKTVQRWMKDGSTLWLFVDDVDENFVNSPESRAKVSSFFNACRQLINLIPELRIRTGIRPNVWKIIRSDAESLGKVDQYIIDIRWDILQLRDLLARRADAYLRRTKQNSALQYFAGIAGSYRAEQLISLIFEAEMDWGYDTVGQRQILRPPHVVLSTLSRHRPRWMIELAKLAAERAAIQKSPQIYKKHIVEVLDGFGRTRIDDLSAEYRSECAEVRELINAFADGAEDYSTADLQSRITNRILQHIDLSFTSSGRPSRPMQVAAFLYEIGFLTAREELPDGTYRHYAFAEEPELLHNRTNVDRGMAWEIHPVFRQALGLRTASGQKKNNDRKNNRKKR</sequence>
<dbReference type="Proteomes" id="UP001272242">
    <property type="component" value="Unassembled WGS sequence"/>
</dbReference>
<accession>A0ABU5F9J2</accession>
<evidence type="ECO:0000256" key="1">
    <source>
        <dbReference type="SAM" id="MobiDB-lite"/>
    </source>
</evidence>
<name>A0ABU5F9J2_9BACT</name>
<evidence type="ECO:0000313" key="2">
    <source>
        <dbReference type="EMBL" id="MDY3563400.1"/>
    </source>
</evidence>
<proteinExistence type="predicted"/>